<comment type="caution">
    <text evidence="2">The sequence shown here is derived from an EMBL/GenBank/DDBJ whole genome shotgun (WGS) entry which is preliminary data.</text>
</comment>
<gene>
    <name evidence="2" type="ORF">GCM10011517_16410</name>
</gene>
<dbReference type="EMBL" id="BMKN01000002">
    <property type="protein sequence ID" value="GGE49326.1"/>
    <property type="molecule type" value="Genomic_DNA"/>
</dbReference>
<evidence type="ECO:0000256" key="1">
    <source>
        <dbReference type="SAM" id="SignalP"/>
    </source>
</evidence>
<evidence type="ECO:0000313" key="3">
    <source>
        <dbReference type="Proteomes" id="UP000606730"/>
    </source>
</evidence>
<sequence length="108" mass="12095">MKHWLLILSLAATPALAQSPEAEVEGDMQEGINLLEEGAKLFFKGLMDEMEPALQDLKDGMEPALRDLMDKLDDLDAYHLPEVLPNGDIIIRRKVPLTPEEEEGEVEI</sequence>
<keyword evidence="3" id="KW-1185">Reference proteome</keyword>
<evidence type="ECO:0008006" key="4">
    <source>
        <dbReference type="Google" id="ProtNLM"/>
    </source>
</evidence>
<name>A0A917AGB1_9RHOB</name>
<keyword evidence="1" id="KW-0732">Signal</keyword>
<feature type="chain" id="PRO_5036781280" description="AAA+ family ATPase" evidence="1">
    <location>
        <begin position="18"/>
        <end position="108"/>
    </location>
</feature>
<dbReference type="OrthoDB" id="7308154at2"/>
<proteinExistence type="predicted"/>
<protein>
    <recommendedName>
        <fullName evidence="4">AAA+ family ATPase</fullName>
    </recommendedName>
</protein>
<feature type="signal peptide" evidence="1">
    <location>
        <begin position="1"/>
        <end position="17"/>
    </location>
</feature>
<accession>A0A917AGB1</accession>
<dbReference type="AlphaFoldDB" id="A0A917AGB1"/>
<dbReference type="RefSeq" id="WP_095595151.1">
    <property type="nucleotide sequence ID" value="NZ_BMKN01000002.1"/>
</dbReference>
<dbReference type="Proteomes" id="UP000606730">
    <property type="component" value="Unassembled WGS sequence"/>
</dbReference>
<evidence type="ECO:0000313" key="2">
    <source>
        <dbReference type="EMBL" id="GGE49326.1"/>
    </source>
</evidence>
<reference evidence="2" key="1">
    <citation type="journal article" date="2014" name="Int. J. Syst. Evol. Microbiol.">
        <title>Complete genome sequence of Corynebacterium casei LMG S-19264T (=DSM 44701T), isolated from a smear-ripened cheese.</title>
        <authorList>
            <consortium name="US DOE Joint Genome Institute (JGI-PGF)"/>
            <person name="Walter F."/>
            <person name="Albersmeier A."/>
            <person name="Kalinowski J."/>
            <person name="Ruckert C."/>
        </authorList>
    </citation>
    <scope>NUCLEOTIDE SEQUENCE</scope>
    <source>
        <strain evidence="2">CGMCC 1.16012</strain>
    </source>
</reference>
<organism evidence="2 3">
    <name type="scientific">Actibacterium pelagium</name>
    <dbReference type="NCBI Taxonomy" id="2029103"/>
    <lineage>
        <taxon>Bacteria</taxon>
        <taxon>Pseudomonadati</taxon>
        <taxon>Pseudomonadota</taxon>
        <taxon>Alphaproteobacteria</taxon>
        <taxon>Rhodobacterales</taxon>
        <taxon>Roseobacteraceae</taxon>
        <taxon>Actibacterium</taxon>
    </lineage>
</organism>
<reference evidence="2" key="2">
    <citation type="submission" date="2020-09" db="EMBL/GenBank/DDBJ databases">
        <authorList>
            <person name="Sun Q."/>
            <person name="Zhou Y."/>
        </authorList>
    </citation>
    <scope>NUCLEOTIDE SEQUENCE</scope>
    <source>
        <strain evidence="2">CGMCC 1.16012</strain>
    </source>
</reference>